<accession>A0A7S8IE10</accession>
<gene>
    <name evidence="1" type="ORF">G4Y79_20800</name>
</gene>
<name>A0A7S8IE10_9CHLR</name>
<dbReference type="RefSeq" id="WP_195170165.1">
    <property type="nucleotide sequence ID" value="NZ_CP062983.1"/>
</dbReference>
<sequence length="135" mass="15515">MRRIIVKDAERLLTGKRAILNAVTNRDTIDRGNGWESQKTIDDREELQAVQHLGRHVSSVGEVVVVENQDFKPVCRVIIERIYRVRTTELNSDELRALGGYQNPGDIIEEEQLGDRRMWLMYVQPVATPTNTTLQ</sequence>
<evidence type="ECO:0000313" key="1">
    <source>
        <dbReference type="EMBL" id="QPC82096.1"/>
    </source>
</evidence>
<organism evidence="1 2">
    <name type="scientific">Phototrophicus methaneseepsis</name>
    <dbReference type="NCBI Taxonomy" id="2710758"/>
    <lineage>
        <taxon>Bacteria</taxon>
        <taxon>Bacillati</taxon>
        <taxon>Chloroflexota</taxon>
        <taxon>Candidatus Thermofontia</taxon>
        <taxon>Phototrophicales</taxon>
        <taxon>Phototrophicaceae</taxon>
        <taxon>Phototrophicus</taxon>
    </lineage>
</organism>
<keyword evidence="2" id="KW-1185">Reference proteome</keyword>
<evidence type="ECO:0008006" key="3">
    <source>
        <dbReference type="Google" id="ProtNLM"/>
    </source>
</evidence>
<dbReference type="AlphaFoldDB" id="A0A7S8IE10"/>
<dbReference type="KEGG" id="pmet:G4Y79_20800"/>
<dbReference type="Proteomes" id="UP000594468">
    <property type="component" value="Chromosome"/>
</dbReference>
<protein>
    <recommendedName>
        <fullName evidence="3">ASCH domain-containing protein</fullName>
    </recommendedName>
</protein>
<reference evidence="1 2" key="1">
    <citation type="submission" date="2020-02" db="EMBL/GenBank/DDBJ databases">
        <authorList>
            <person name="Zheng R.K."/>
            <person name="Sun C.M."/>
        </authorList>
    </citation>
    <scope>NUCLEOTIDE SEQUENCE [LARGE SCALE GENOMIC DNA]</scope>
    <source>
        <strain evidence="2">rifampicinis</strain>
    </source>
</reference>
<evidence type="ECO:0000313" key="2">
    <source>
        <dbReference type="Proteomes" id="UP000594468"/>
    </source>
</evidence>
<proteinExistence type="predicted"/>
<dbReference type="EMBL" id="CP062983">
    <property type="protein sequence ID" value="QPC82096.1"/>
    <property type="molecule type" value="Genomic_DNA"/>
</dbReference>